<dbReference type="RefSeq" id="XP_069200905.1">
    <property type="nucleotide sequence ID" value="XM_069343091.1"/>
</dbReference>
<keyword evidence="3" id="KW-1185">Reference proteome</keyword>
<protein>
    <submittedName>
        <fullName evidence="2">Uncharacterized protein</fullName>
    </submittedName>
</protein>
<dbReference type="GeneID" id="95977295"/>
<comment type="caution">
    <text evidence="2">The sequence shown here is derived from an EMBL/GenBank/DDBJ whole genome shotgun (WGS) entry which is preliminary data.</text>
</comment>
<organism evidence="2 3">
    <name type="scientific">Neodothiora populina</name>
    <dbReference type="NCBI Taxonomy" id="2781224"/>
    <lineage>
        <taxon>Eukaryota</taxon>
        <taxon>Fungi</taxon>
        <taxon>Dikarya</taxon>
        <taxon>Ascomycota</taxon>
        <taxon>Pezizomycotina</taxon>
        <taxon>Dothideomycetes</taxon>
        <taxon>Dothideomycetidae</taxon>
        <taxon>Dothideales</taxon>
        <taxon>Dothioraceae</taxon>
        <taxon>Neodothiora</taxon>
    </lineage>
</organism>
<evidence type="ECO:0000313" key="3">
    <source>
        <dbReference type="Proteomes" id="UP001562354"/>
    </source>
</evidence>
<feature type="compositionally biased region" description="Polar residues" evidence="1">
    <location>
        <begin position="92"/>
        <end position="110"/>
    </location>
</feature>
<accession>A0ABR3PFW3</accession>
<gene>
    <name evidence="2" type="ORF">AAFC00_003594</name>
</gene>
<reference evidence="2 3" key="1">
    <citation type="submission" date="2024-07" db="EMBL/GenBank/DDBJ databases">
        <title>Draft sequence of the Neodothiora populina.</title>
        <authorList>
            <person name="Drown D.D."/>
            <person name="Schuette U.S."/>
            <person name="Buechlein A.B."/>
            <person name="Rusch D.R."/>
            <person name="Winton L.W."/>
            <person name="Adams G.A."/>
        </authorList>
    </citation>
    <scope>NUCLEOTIDE SEQUENCE [LARGE SCALE GENOMIC DNA]</scope>
    <source>
        <strain evidence="2 3">CPC 39397</strain>
    </source>
</reference>
<sequence length="274" mass="28385">MHPHVYYIAILAGQFAYAAPVVTVTNVVTLTTYVSPALSTPSADYVASHLQMTPGAVRPTTWPYPYSATVPHTSPTATQVHASPASAHDTKTPTPSSIHASTNSPTYGSSTSKAFDIPSIVTVTFYSTKSSETPMSTSGASSSKTFNIPSIVVVTVRPTQSSTTATPVSNIGPSPPVASFAPTSAAAVTPQASSQASQVATQNPVLPITLPFATIFPSLVKRSDDYSIAPQASSLPGSVAIKSLDSDSLIAEFAAQSGDEDLAEDRYSVYALRG</sequence>
<proteinExistence type="predicted"/>
<dbReference type="Proteomes" id="UP001562354">
    <property type="component" value="Unassembled WGS sequence"/>
</dbReference>
<name>A0ABR3PFW3_9PEZI</name>
<evidence type="ECO:0000313" key="2">
    <source>
        <dbReference type="EMBL" id="KAL1304630.1"/>
    </source>
</evidence>
<feature type="region of interest" description="Disordered" evidence="1">
    <location>
        <begin position="73"/>
        <end position="110"/>
    </location>
</feature>
<evidence type="ECO:0000256" key="1">
    <source>
        <dbReference type="SAM" id="MobiDB-lite"/>
    </source>
</evidence>
<dbReference type="EMBL" id="JBFMKM010000008">
    <property type="protein sequence ID" value="KAL1304630.1"/>
    <property type="molecule type" value="Genomic_DNA"/>
</dbReference>